<keyword evidence="5" id="KW-0255">Endonuclease</keyword>
<comment type="similarity">
    <text evidence="1">Belongs to the RuvC family.</text>
</comment>
<evidence type="ECO:0000256" key="10">
    <source>
        <dbReference type="ARBA" id="ARBA00023172"/>
    </source>
</evidence>
<dbReference type="Proteomes" id="UP000464404">
    <property type="component" value="Segment"/>
</dbReference>
<dbReference type="SUPFAM" id="SSF53098">
    <property type="entry name" value="Ribonuclease H-like"/>
    <property type="match status" value="1"/>
</dbReference>
<evidence type="ECO:0000256" key="7">
    <source>
        <dbReference type="ARBA" id="ARBA00022801"/>
    </source>
</evidence>
<dbReference type="InterPro" id="IPR012337">
    <property type="entry name" value="RNaseH-like_sf"/>
</dbReference>
<dbReference type="InterPro" id="IPR036397">
    <property type="entry name" value="RNaseH_sf"/>
</dbReference>
<dbReference type="PANTHER" id="PTHR30194">
    <property type="entry name" value="CROSSOVER JUNCTION ENDODEOXYRIBONUCLEASE RUVC"/>
    <property type="match status" value="1"/>
</dbReference>
<keyword evidence="10" id="KW-0233">DNA recombination</keyword>
<dbReference type="GO" id="GO:0003677">
    <property type="term" value="F:DNA binding"/>
    <property type="evidence" value="ECO:0007669"/>
    <property type="project" value="UniProtKB-KW"/>
</dbReference>
<evidence type="ECO:0000256" key="9">
    <source>
        <dbReference type="ARBA" id="ARBA00023125"/>
    </source>
</evidence>
<gene>
    <name evidence="12" type="primary">3</name>
    <name evidence="12" type="ORF">PBI_IMVUBU_3</name>
</gene>
<evidence type="ECO:0000256" key="11">
    <source>
        <dbReference type="ARBA" id="ARBA00023204"/>
    </source>
</evidence>
<evidence type="ECO:0000256" key="1">
    <source>
        <dbReference type="ARBA" id="ARBA00009518"/>
    </source>
</evidence>
<dbReference type="EMBL" id="MN813693">
    <property type="protein sequence ID" value="QHB37744.1"/>
    <property type="molecule type" value="Genomic_DNA"/>
</dbReference>
<keyword evidence="4" id="KW-0479">Metal-binding</keyword>
<evidence type="ECO:0000313" key="13">
    <source>
        <dbReference type="Proteomes" id="UP000464404"/>
    </source>
</evidence>
<dbReference type="GO" id="GO:0046872">
    <property type="term" value="F:metal ion binding"/>
    <property type="evidence" value="ECO:0007669"/>
    <property type="project" value="UniProtKB-KW"/>
</dbReference>
<keyword evidence="11" id="KW-0234">DNA repair</keyword>
<evidence type="ECO:0000313" key="12">
    <source>
        <dbReference type="EMBL" id="QHB37744.1"/>
    </source>
</evidence>
<protein>
    <submittedName>
        <fullName evidence="12">RuvC-like resolvase</fullName>
    </submittedName>
</protein>
<dbReference type="RefSeq" id="YP_009949953.1">
    <property type="nucleotide sequence ID" value="NC_051586.1"/>
</dbReference>
<keyword evidence="3" id="KW-0540">Nuclease</keyword>
<dbReference type="Gene3D" id="3.30.420.10">
    <property type="entry name" value="Ribonuclease H-like superfamily/Ribonuclease H"/>
    <property type="match status" value="1"/>
</dbReference>
<dbReference type="GO" id="GO:0006281">
    <property type="term" value="P:DNA repair"/>
    <property type="evidence" value="ECO:0007669"/>
    <property type="project" value="UniProtKB-KW"/>
</dbReference>
<keyword evidence="2" id="KW-0963">Cytoplasm</keyword>
<keyword evidence="8" id="KW-0460">Magnesium</keyword>
<evidence type="ECO:0000256" key="4">
    <source>
        <dbReference type="ARBA" id="ARBA00022723"/>
    </source>
</evidence>
<dbReference type="GO" id="GO:0016787">
    <property type="term" value="F:hydrolase activity"/>
    <property type="evidence" value="ECO:0007669"/>
    <property type="project" value="UniProtKB-KW"/>
</dbReference>
<evidence type="ECO:0000256" key="3">
    <source>
        <dbReference type="ARBA" id="ARBA00022722"/>
    </source>
</evidence>
<evidence type="ECO:0000256" key="8">
    <source>
        <dbReference type="ARBA" id="ARBA00022842"/>
    </source>
</evidence>
<accession>A0A6B9LIS5</accession>
<keyword evidence="7" id="KW-0378">Hydrolase</keyword>
<dbReference type="GO" id="GO:0004520">
    <property type="term" value="F:DNA endonuclease activity"/>
    <property type="evidence" value="ECO:0007669"/>
    <property type="project" value="InterPro"/>
</dbReference>
<evidence type="ECO:0000256" key="6">
    <source>
        <dbReference type="ARBA" id="ARBA00022763"/>
    </source>
</evidence>
<keyword evidence="9" id="KW-0238">DNA-binding</keyword>
<evidence type="ECO:0000256" key="5">
    <source>
        <dbReference type="ARBA" id="ARBA00022759"/>
    </source>
</evidence>
<keyword evidence="6" id="KW-0227">DNA damage</keyword>
<dbReference type="KEGG" id="vg:60321363"/>
<dbReference type="PANTHER" id="PTHR30194:SF3">
    <property type="entry name" value="CROSSOVER JUNCTION ENDODEOXYRIBONUCLEASE RUVC"/>
    <property type="match status" value="1"/>
</dbReference>
<evidence type="ECO:0000256" key="2">
    <source>
        <dbReference type="ARBA" id="ARBA00022490"/>
    </source>
</evidence>
<sequence length="192" mass="20693">MRILGIDTSLTGTGLALIDLATWPPQNPPRQPDEPVRFGIQVCRVSAPKPTADKSKRAMARRVRALIDQVEWCFKDDRPEHVGMEGLAYTAGNASAWVLAWVWGEVIALCEEYDVPLTIVAPTARAKFATGKGTASKDQVLAAAIKLFPEADISDNNEGDAAIVGAVVCQHLGLPILPVTSYRTEVMAKLGD</sequence>
<dbReference type="InterPro" id="IPR002176">
    <property type="entry name" value="X-over_junc_endoDNase_RuvC"/>
</dbReference>
<reference evidence="12 13" key="1">
    <citation type="submission" date="2019-12" db="EMBL/GenBank/DDBJ databases">
        <authorList>
            <person name="Garlena R.A."/>
            <person name="Russell D.A."/>
            <person name="Pope W.H."/>
            <person name="Jacobs-Sera D."/>
            <person name="Hatfull G.F."/>
        </authorList>
    </citation>
    <scope>NUCLEOTIDE SEQUENCE [LARGE SCALE GENOMIC DNA]</scope>
</reference>
<name>A0A6B9LIS5_9CAUD</name>
<keyword evidence="13" id="KW-1185">Reference proteome</keyword>
<organism evidence="12 13">
    <name type="scientific">Mycobacterium phage Imvubu</name>
    <dbReference type="NCBI Taxonomy" id="2686233"/>
    <lineage>
        <taxon>Viruses</taxon>
        <taxon>Duplodnaviria</taxon>
        <taxon>Heunggongvirae</taxon>
        <taxon>Uroviricota</taxon>
        <taxon>Caudoviricetes</taxon>
        <taxon>Bclasvirinae</taxon>
        <taxon>Imvubuvirus</taxon>
        <taxon>Imvubuvirus imvubu</taxon>
    </lineage>
</organism>
<dbReference type="GeneID" id="60321363"/>
<proteinExistence type="inferred from homology"/>
<dbReference type="GO" id="GO:0006310">
    <property type="term" value="P:DNA recombination"/>
    <property type="evidence" value="ECO:0007669"/>
    <property type="project" value="UniProtKB-KW"/>
</dbReference>